<reference evidence="4" key="1">
    <citation type="submission" date="2020-10" db="EMBL/GenBank/DDBJ databases">
        <authorList>
            <person name="Han B."/>
            <person name="Lu T."/>
            <person name="Zhao Q."/>
            <person name="Huang X."/>
            <person name="Zhao Y."/>
        </authorList>
    </citation>
    <scope>NUCLEOTIDE SEQUENCE</scope>
</reference>
<keyword evidence="1" id="KW-0547">Nucleotide-binding</keyword>
<comment type="caution">
    <text evidence="4">The sequence shown here is derived from an EMBL/GenBank/DDBJ whole genome shotgun (WGS) entry which is preliminary data.</text>
</comment>
<dbReference type="PRINTS" id="PR00301">
    <property type="entry name" value="HEATSHOCK70"/>
</dbReference>
<name>A0A811SLG0_9POAL</name>
<feature type="chain" id="PRO_5032294071" evidence="3">
    <location>
        <begin position="29"/>
        <end position="368"/>
    </location>
</feature>
<dbReference type="PANTHER" id="PTHR19375">
    <property type="entry name" value="HEAT SHOCK PROTEIN 70KDA"/>
    <property type="match status" value="1"/>
</dbReference>
<dbReference type="InterPro" id="IPR043129">
    <property type="entry name" value="ATPase_NBD"/>
</dbReference>
<dbReference type="SUPFAM" id="SSF53067">
    <property type="entry name" value="Actin-like ATPase domain"/>
    <property type="match status" value="2"/>
</dbReference>
<keyword evidence="5" id="KW-1185">Reference proteome</keyword>
<proteinExistence type="predicted"/>
<dbReference type="InterPro" id="IPR013126">
    <property type="entry name" value="Hsp_70_fam"/>
</dbReference>
<evidence type="ECO:0000313" key="5">
    <source>
        <dbReference type="Proteomes" id="UP000604825"/>
    </source>
</evidence>
<sequence length="368" mass="40721">MAAGGRRPAVTLPAVLILVCVLVATAPGLQMLLDEDPSTYPDSRPREFWYRRGEVVVIDLGNTNSCVAGYTGSGKTTDDDTMFQFCIPSWVAFTDNGTSLVGEAAKNHAAANPEATIFGFKRLLGLRRNRWYDEDIVQGAIQRVPYKIGTRDYDTAIVQVTASDGSVKQLEFSEVASMVVAELKNKAEEYLGRTVEYAVMTIPQHFAVAHSGRLRDDFDDRVVDYFAKRIKLKHGVDISQDRIGLGKLRAACENAKKALSSQDHVQVIVESLVDGVDFSEPLSRSEFEELNDDLFRKVMNLVETAMVNRGGIKWSKSKIGEIVMVGGSAVIPRIQNLVRDYFDGREPNIRRKPDEAMALGAALYVHSL</sequence>
<dbReference type="GO" id="GO:0140662">
    <property type="term" value="F:ATP-dependent protein folding chaperone"/>
    <property type="evidence" value="ECO:0007669"/>
    <property type="project" value="InterPro"/>
</dbReference>
<dbReference type="Pfam" id="PF00012">
    <property type="entry name" value="HSP70"/>
    <property type="match status" value="2"/>
</dbReference>
<evidence type="ECO:0000256" key="2">
    <source>
        <dbReference type="ARBA" id="ARBA00022840"/>
    </source>
</evidence>
<dbReference type="GO" id="GO:0005524">
    <property type="term" value="F:ATP binding"/>
    <property type="evidence" value="ECO:0007669"/>
    <property type="project" value="UniProtKB-KW"/>
</dbReference>
<dbReference type="Gene3D" id="3.30.420.40">
    <property type="match status" value="3"/>
</dbReference>
<protein>
    <submittedName>
        <fullName evidence="4">Uncharacterized protein</fullName>
    </submittedName>
</protein>
<organism evidence="4 5">
    <name type="scientific">Miscanthus lutarioriparius</name>
    <dbReference type="NCBI Taxonomy" id="422564"/>
    <lineage>
        <taxon>Eukaryota</taxon>
        <taxon>Viridiplantae</taxon>
        <taxon>Streptophyta</taxon>
        <taxon>Embryophyta</taxon>
        <taxon>Tracheophyta</taxon>
        <taxon>Spermatophyta</taxon>
        <taxon>Magnoliopsida</taxon>
        <taxon>Liliopsida</taxon>
        <taxon>Poales</taxon>
        <taxon>Poaceae</taxon>
        <taxon>PACMAD clade</taxon>
        <taxon>Panicoideae</taxon>
        <taxon>Andropogonodae</taxon>
        <taxon>Andropogoneae</taxon>
        <taxon>Saccharinae</taxon>
        <taxon>Miscanthus</taxon>
    </lineage>
</organism>
<keyword evidence="2" id="KW-0067">ATP-binding</keyword>
<keyword evidence="3" id="KW-0732">Signal</keyword>
<gene>
    <name evidence="4" type="ORF">NCGR_LOCUS66661</name>
</gene>
<feature type="signal peptide" evidence="3">
    <location>
        <begin position="1"/>
        <end position="28"/>
    </location>
</feature>
<evidence type="ECO:0000256" key="3">
    <source>
        <dbReference type="SAM" id="SignalP"/>
    </source>
</evidence>
<dbReference type="EMBL" id="CAJGYO010000541">
    <property type="protein sequence ID" value="CAD6342563.1"/>
    <property type="molecule type" value="Genomic_DNA"/>
</dbReference>
<dbReference type="FunFam" id="3.90.640.10:FF:000002">
    <property type="entry name" value="Heat shock 70 kDa"/>
    <property type="match status" value="1"/>
</dbReference>
<dbReference type="Gene3D" id="3.90.640.10">
    <property type="entry name" value="Actin, Chain A, domain 4"/>
    <property type="match status" value="1"/>
</dbReference>
<evidence type="ECO:0000313" key="4">
    <source>
        <dbReference type="EMBL" id="CAD6342563.1"/>
    </source>
</evidence>
<evidence type="ECO:0000256" key="1">
    <source>
        <dbReference type="ARBA" id="ARBA00022741"/>
    </source>
</evidence>
<accession>A0A811SLG0</accession>
<dbReference type="AlphaFoldDB" id="A0A811SLG0"/>
<dbReference type="Proteomes" id="UP000604825">
    <property type="component" value="Unassembled WGS sequence"/>
</dbReference>